<feature type="transmembrane region" description="Helical" evidence="6">
    <location>
        <begin position="160"/>
        <end position="179"/>
    </location>
</feature>
<dbReference type="GO" id="GO:0005886">
    <property type="term" value="C:plasma membrane"/>
    <property type="evidence" value="ECO:0007669"/>
    <property type="project" value="UniProtKB-SubCell"/>
</dbReference>
<feature type="transmembrane region" description="Helical" evidence="6">
    <location>
        <begin position="223"/>
        <end position="247"/>
    </location>
</feature>
<dbReference type="Proteomes" id="UP000587880">
    <property type="component" value="Unassembled WGS sequence"/>
</dbReference>
<dbReference type="Proteomes" id="UP000190973">
    <property type="component" value="Unassembled WGS sequence"/>
</dbReference>
<protein>
    <submittedName>
        <fullName evidence="7">Polysaccharide biosynthesis protein</fullName>
    </submittedName>
    <submittedName>
        <fullName evidence="9">Stage V sporulation protein B</fullName>
    </submittedName>
</protein>
<evidence type="ECO:0000313" key="9">
    <source>
        <dbReference type="EMBL" id="OOM64138.1"/>
    </source>
</evidence>
<dbReference type="EMBL" id="JABSWW010000001">
    <property type="protein sequence ID" value="NRT90468.1"/>
    <property type="molecule type" value="Genomic_DNA"/>
</dbReference>
<dbReference type="Proteomes" id="UP001193748">
    <property type="component" value="Unassembled WGS sequence"/>
</dbReference>
<feature type="transmembrane region" description="Helical" evidence="6">
    <location>
        <begin position="119"/>
        <end position="139"/>
    </location>
</feature>
<feature type="transmembrane region" description="Helical" evidence="6">
    <location>
        <begin position="321"/>
        <end position="337"/>
    </location>
</feature>
<dbReference type="AlphaFoldDB" id="A0A1S8SF56"/>
<evidence type="ECO:0000256" key="4">
    <source>
        <dbReference type="ARBA" id="ARBA00022989"/>
    </source>
</evidence>
<feature type="transmembrane region" description="Helical" evidence="6">
    <location>
        <begin position="450"/>
        <end position="467"/>
    </location>
</feature>
<evidence type="ECO:0000313" key="8">
    <source>
        <dbReference type="EMBL" id="NRT90468.1"/>
    </source>
</evidence>
<dbReference type="CDD" id="cd13124">
    <property type="entry name" value="MATE_SpoVB_like"/>
    <property type="match status" value="1"/>
</dbReference>
<evidence type="ECO:0000256" key="2">
    <source>
        <dbReference type="ARBA" id="ARBA00022475"/>
    </source>
</evidence>
<feature type="transmembrane region" description="Helical" evidence="6">
    <location>
        <begin position="279"/>
        <end position="300"/>
    </location>
</feature>
<evidence type="ECO:0000313" key="10">
    <source>
        <dbReference type="Proteomes" id="UP000190973"/>
    </source>
</evidence>
<evidence type="ECO:0000256" key="6">
    <source>
        <dbReference type="SAM" id="Phobius"/>
    </source>
</evidence>
<reference evidence="9 10" key="1">
    <citation type="submission" date="2016-05" db="EMBL/GenBank/DDBJ databases">
        <title>Microbial solvent formation.</title>
        <authorList>
            <person name="Poehlein A."/>
            <person name="Montoya Solano J.D."/>
            <person name="Flitsch S."/>
            <person name="Krabben P."/>
            <person name="Duerre P."/>
            <person name="Daniel R."/>
        </authorList>
    </citation>
    <scope>NUCLEOTIDE SEQUENCE [LARGE SCALE GENOMIC DNA]</scope>
    <source>
        <strain evidence="9 10">DSM 53</strain>
    </source>
</reference>
<reference evidence="7 11" key="2">
    <citation type="submission" date="2020-04" db="EMBL/GenBank/DDBJ databases">
        <authorList>
            <person name="Hitch T.C.A."/>
            <person name="Wylensek D."/>
            <person name="Clavel T."/>
        </authorList>
    </citation>
    <scope>NUCLEOTIDE SEQUENCE [LARGE SCALE GENOMIC DNA]</scope>
    <source>
        <strain evidence="7 11">WB01_NA02</strain>
    </source>
</reference>
<evidence type="ECO:0000313" key="7">
    <source>
        <dbReference type="EMBL" id="NMF05341.1"/>
    </source>
</evidence>
<evidence type="ECO:0000256" key="5">
    <source>
        <dbReference type="ARBA" id="ARBA00023136"/>
    </source>
</evidence>
<organism evidence="9 10">
    <name type="scientific">Clostridium beijerinckii</name>
    <name type="common">Clostridium MP</name>
    <dbReference type="NCBI Taxonomy" id="1520"/>
    <lineage>
        <taxon>Bacteria</taxon>
        <taxon>Bacillati</taxon>
        <taxon>Bacillota</taxon>
        <taxon>Clostridia</taxon>
        <taxon>Eubacteriales</taxon>
        <taxon>Clostridiaceae</taxon>
        <taxon>Clostridium</taxon>
    </lineage>
</organism>
<dbReference type="InterPro" id="IPR050833">
    <property type="entry name" value="Poly_Biosynth_Transport"/>
</dbReference>
<keyword evidence="4 6" id="KW-1133">Transmembrane helix</keyword>
<keyword evidence="5 6" id="KW-0472">Membrane</keyword>
<name>A0A1S8SF56_CLOBE</name>
<dbReference type="PIRSF" id="PIRSF038958">
    <property type="entry name" value="PG_synth_SpoVB"/>
    <property type="match status" value="1"/>
</dbReference>
<gene>
    <name evidence="9" type="primary">spoVB_1</name>
    <name evidence="8" type="ORF">B0H41_004147</name>
    <name evidence="9" type="ORF">CLBCK_05230</name>
    <name evidence="7" type="ORF">HF849_11460</name>
</gene>
<sequence>MKKQSLIRGSIILGVAGILTRFLGLFFRWPLIMLIGDEGIGYYQMSYPLYMFFIAMASGVPVAISKMISEKNATNDIYGSFEVMKESAILMTIIGTGTTLALFFFAKPIVSFLKWDSKAYYSLIGISFAPIVISFVTIFRGFFQGLQNMTPSAISQIIEQIGRVIFGVGLAVFLLPRGIEYSAGGAAFGATAGAVLGGAYLYSNYKRVKKRYAIKKIKSNPEILNTILKIAIPISLGTTVSSIMNLIDSILVPQKLLDAGFTNVQSTVLYAQLTGKASVIVNIPLTLSMAICTSLIPIIAENFILKKQKELKSKIDASMKMASVIAIPCTFGLFFLAEPVMKFIFPGRFEGIEILKYLSLTIPFIIITQTTTAILQGTGHYIKPVINLLIGCLIKIVLTWVLVPMQMFNIYGAVLASFGAYLTVSILNIIMMKFTLRVRLNLYEILIKPCYASSIMMLIVLISYNILYKNTISNGISCLTSIFLGMIVYIIMIIVFKVFNVEEIRDRFKRK</sequence>
<keyword evidence="3 6" id="KW-0812">Transmembrane</keyword>
<comment type="caution">
    <text evidence="9">The sequence shown here is derived from an EMBL/GenBank/DDBJ whole genome shotgun (WGS) entry which is preliminary data.</text>
</comment>
<dbReference type="EMBL" id="JABAGD010000018">
    <property type="protein sequence ID" value="NMF05341.1"/>
    <property type="molecule type" value="Genomic_DNA"/>
</dbReference>
<reference evidence="8" key="3">
    <citation type="submission" date="2020-05" db="EMBL/GenBank/DDBJ databases">
        <authorList>
            <person name="Brown S."/>
            <person name="Huntemann M."/>
            <person name="Clum A."/>
            <person name="Spunde A."/>
            <person name="Palaniappan K."/>
            <person name="Ritter S."/>
            <person name="Mikhailova N."/>
            <person name="Chen I.-M."/>
            <person name="Stamatis D."/>
            <person name="Reddy T."/>
            <person name="O'Malley R."/>
            <person name="Daum C."/>
            <person name="Shapiro N."/>
            <person name="Ivanova N."/>
            <person name="Kyrpides N."/>
            <person name="Woyke T."/>
        </authorList>
    </citation>
    <scope>NUCLEOTIDE SEQUENCE</scope>
    <source>
        <strain evidence="8">DJ080</strain>
    </source>
</reference>
<feature type="transmembrane region" description="Helical" evidence="6">
    <location>
        <begin position="12"/>
        <end position="35"/>
    </location>
</feature>
<feature type="transmembrane region" description="Helical" evidence="6">
    <location>
        <begin position="409"/>
        <end position="430"/>
    </location>
</feature>
<reference evidence="8" key="4">
    <citation type="journal article" date="2022" name="Nat. Biotechnol.">
        <title>Carbon-negative production of acetone and isopropanol by gas fermentation at industrial pilot scale.</title>
        <authorList>
            <person name="Liew F.E."/>
            <person name="Nogle R."/>
            <person name="Abdalla T."/>
            <person name="Rasor B.J."/>
            <person name="Canter C."/>
            <person name="Jensen R.O."/>
            <person name="Wang L."/>
            <person name="Strutz J."/>
            <person name="Chirania P."/>
            <person name="De Tissera S."/>
            <person name="Mueller A.P."/>
            <person name="Ruan Z."/>
            <person name="Gao A."/>
            <person name="Tran L."/>
            <person name="Engle N.L."/>
            <person name="Bromley J.C."/>
            <person name="Daniell J."/>
            <person name="Conrado R."/>
            <person name="Tschaplinski T.J."/>
            <person name="Giannone R.J."/>
            <person name="Hettich R.L."/>
            <person name="Karim A.S."/>
            <person name="Simpson S.D."/>
            <person name="Brown S.D."/>
            <person name="Leang C."/>
            <person name="Jewett M.C."/>
            <person name="Kopke M."/>
        </authorList>
    </citation>
    <scope>NUCLEOTIDE SEQUENCE</scope>
    <source>
        <strain evidence="8">DJ080</strain>
    </source>
</reference>
<feature type="transmembrane region" description="Helical" evidence="6">
    <location>
        <begin position="185"/>
        <end position="202"/>
    </location>
</feature>
<feature type="transmembrane region" description="Helical" evidence="6">
    <location>
        <begin position="385"/>
        <end position="403"/>
    </location>
</feature>
<evidence type="ECO:0000256" key="3">
    <source>
        <dbReference type="ARBA" id="ARBA00022692"/>
    </source>
</evidence>
<feature type="transmembrane region" description="Helical" evidence="6">
    <location>
        <begin position="357"/>
        <end position="378"/>
    </location>
</feature>
<proteinExistence type="predicted"/>
<feature type="transmembrane region" description="Helical" evidence="6">
    <location>
        <begin position="47"/>
        <end position="68"/>
    </location>
</feature>
<dbReference type="EMBL" id="LZZI01000006">
    <property type="protein sequence ID" value="OOM64138.1"/>
    <property type="molecule type" value="Genomic_DNA"/>
</dbReference>
<evidence type="ECO:0000256" key="1">
    <source>
        <dbReference type="ARBA" id="ARBA00004651"/>
    </source>
</evidence>
<feature type="transmembrane region" description="Helical" evidence="6">
    <location>
        <begin position="479"/>
        <end position="501"/>
    </location>
</feature>
<feature type="transmembrane region" description="Helical" evidence="6">
    <location>
        <begin position="89"/>
        <end position="113"/>
    </location>
</feature>
<keyword evidence="2" id="KW-1003">Cell membrane</keyword>
<dbReference type="PANTHER" id="PTHR30250:SF21">
    <property type="entry name" value="LIPID II FLIPPASE MURJ"/>
    <property type="match status" value="1"/>
</dbReference>
<dbReference type="InterPro" id="IPR024923">
    <property type="entry name" value="PG_synth_SpoVB"/>
</dbReference>
<dbReference type="PANTHER" id="PTHR30250">
    <property type="entry name" value="PST FAMILY PREDICTED COLANIC ACID TRANSPORTER"/>
    <property type="match status" value="1"/>
</dbReference>
<evidence type="ECO:0000313" key="11">
    <source>
        <dbReference type="Proteomes" id="UP000587880"/>
    </source>
</evidence>
<comment type="subcellular location">
    <subcellularLocation>
        <location evidence="1">Cell membrane</location>
        <topology evidence="1">Multi-pass membrane protein</topology>
    </subcellularLocation>
</comment>
<dbReference type="RefSeq" id="WP_077837365.1">
    <property type="nucleotide sequence ID" value="NZ_JABAGD010000018.1"/>
</dbReference>
<dbReference type="Pfam" id="PF01943">
    <property type="entry name" value="Polysacc_synt"/>
    <property type="match status" value="1"/>
</dbReference>
<accession>A0A1S8SF56</accession>
<dbReference type="InterPro" id="IPR002797">
    <property type="entry name" value="Polysacc_synth"/>
</dbReference>